<evidence type="ECO:0000259" key="1">
    <source>
        <dbReference type="Pfam" id="PF14206"/>
    </source>
</evidence>
<dbReference type="InterPro" id="IPR025983">
    <property type="entry name" value="Cys_rich_CPCC"/>
</dbReference>
<evidence type="ECO:0000313" key="3">
    <source>
        <dbReference type="Proteomes" id="UP001354709"/>
    </source>
</evidence>
<evidence type="ECO:0000313" key="2">
    <source>
        <dbReference type="EMBL" id="MEE4597565.1"/>
    </source>
</evidence>
<dbReference type="RefSeq" id="WP_330814432.1">
    <property type="nucleotide sequence ID" value="NZ_JAZBJO010000037.1"/>
</dbReference>
<reference evidence="2 3" key="1">
    <citation type="submission" date="2023-11" db="EMBL/GenBank/DDBJ databases">
        <title>30 novel species of actinomycetes from the DSMZ collection.</title>
        <authorList>
            <person name="Nouioui I."/>
        </authorList>
    </citation>
    <scope>NUCLEOTIDE SEQUENCE [LARGE SCALE GENOMIC DNA]</scope>
    <source>
        <strain evidence="2 3">DSM 41524</strain>
    </source>
</reference>
<dbReference type="Pfam" id="PF14206">
    <property type="entry name" value="Cys_rich_CPCC"/>
    <property type="match status" value="1"/>
</dbReference>
<feature type="domain" description="Cysteine-rich CPCC" evidence="1">
    <location>
        <begin position="4"/>
        <end position="77"/>
    </location>
</feature>
<gene>
    <name evidence="2" type="ORF">V2J94_37775</name>
</gene>
<sequence length="121" mass="14229">MRRFPCPCCGRCTLSGPPGSHEICAVCFWEDDVMQLRWPLLEKSANRVSLVDAQENFRRVGACEERFTDVVRTDLEDEAIDESWRPIDLARDDFEETLSAHAPWPSDRTVLYWWSSRYWRS</sequence>
<dbReference type="EMBL" id="JAZBJO010000037">
    <property type="protein sequence ID" value="MEE4597565.1"/>
    <property type="molecule type" value="Genomic_DNA"/>
</dbReference>
<keyword evidence="3" id="KW-1185">Reference proteome</keyword>
<dbReference type="Proteomes" id="UP001354709">
    <property type="component" value="Unassembled WGS sequence"/>
</dbReference>
<proteinExistence type="predicted"/>
<comment type="caution">
    <text evidence="2">The sequence shown here is derived from an EMBL/GenBank/DDBJ whole genome shotgun (WGS) entry which is preliminary data.</text>
</comment>
<name>A0ABU7Q8G8_9ACTN</name>
<accession>A0ABU7Q8G8</accession>
<protein>
    <submittedName>
        <fullName evidence="2">CPCC family cysteine-rich protein</fullName>
    </submittedName>
</protein>
<organism evidence="2 3">
    <name type="scientific">Streptomyces asiaticus subsp. ignotus</name>
    <dbReference type="NCBI Taxonomy" id="3098222"/>
    <lineage>
        <taxon>Bacteria</taxon>
        <taxon>Bacillati</taxon>
        <taxon>Actinomycetota</taxon>
        <taxon>Actinomycetes</taxon>
        <taxon>Kitasatosporales</taxon>
        <taxon>Streptomycetaceae</taxon>
        <taxon>Streptomyces</taxon>
        <taxon>Streptomyces violaceusniger group</taxon>
    </lineage>
</organism>